<dbReference type="RefSeq" id="WP_289585560.1">
    <property type="nucleotide sequence ID" value="NZ_JAUDDW010000001.1"/>
</dbReference>
<dbReference type="PROSITE" id="PS51257">
    <property type="entry name" value="PROKAR_LIPOPROTEIN"/>
    <property type="match status" value="1"/>
</dbReference>
<name>A0ABT7UVA1_9LACO</name>
<keyword evidence="2" id="KW-0732">Signal</keyword>
<feature type="signal peptide" evidence="2">
    <location>
        <begin position="1"/>
        <end position="18"/>
    </location>
</feature>
<feature type="chain" id="PRO_5046863365" description="DUF5067 domain-containing protein" evidence="2">
    <location>
        <begin position="19"/>
        <end position="290"/>
    </location>
</feature>
<proteinExistence type="predicted"/>
<feature type="region of interest" description="Disordered" evidence="1">
    <location>
        <begin position="165"/>
        <end position="194"/>
    </location>
</feature>
<dbReference type="EMBL" id="JAUDDW010000001">
    <property type="protein sequence ID" value="MDM8265620.1"/>
    <property type="molecule type" value="Genomic_DNA"/>
</dbReference>
<evidence type="ECO:0000313" key="3">
    <source>
        <dbReference type="EMBL" id="MDM8265620.1"/>
    </source>
</evidence>
<keyword evidence="4" id="KW-1185">Reference proteome</keyword>
<evidence type="ECO:0000313" key="4">
    <source>
        <dbReference type="Proteomes" id="UP001529343"/>
    </source>
</evidence>
<organism evidence="3 4">
    <name type="scientific">Limosilactobacillus pontis</name>
    <dbReference type="NCBI Taxonomy" id="35787"/>
    <lineage>
        <taxon>Bacteria</taxon>
        <taxon>Bacillati</taxon>
        <taxon>Bacillota</taxon>
        <taxon>Bacilli</taxon>
        <taxon>Lactobacillales</taxon>
        <taxon>Lactobacillaceae</taxon>
        <taxon>Limosilactobacillus</taxon>
    </lineage>
</organism>
<reference evidence="4" key="1">
    <citation type="submission" date="2023-06" db="EMBL/GenBank/DDBJ databases">
        <title>Identification and characterization of horizontal gene transfer across gut microbiota members of farm animals based on homology search.</title>
        <authorList>
            <person name="Zeman M."/>
            <person name="Kubasova T."/>
            <person name="Jahodarova E."/>
            <person name="Nykrynova M."/>
            <person name="Rychlik I."/>
        </authorList>
    </citation>
    <scope>NUCLEOTIDE SEQUENCE [LARGE SCALE GENOMIC DNA]</scope>
    <source>
        <strain evidence="4">161_Gplus</strain>
    </source>
</reference>
<accession>A0ABT7UVA1</accession>
<evidence type="ECO:0000256" key="2">
    <source>
        <dbReference type="SAM" id="SignalP"/>
    </source>
</evidence>
<dbReference type="Proteomes" id="UP001529343">
    <property type="component" value="Unassembled WGS sequence"/>
</dbReference>
<evidence type="ECO:0008006" key="5">
    <source>
        <dbReference type="Google" id="ProtNLM"/>
    </source>
</evidence>
<evidence type="ECO:0000256" key="1">
    <source>
        <dbReference type="SAM" id="MobiDB-lite"/>
    </source>
</evidence>
<gene>
    <name evidence="3" type="ORF">QUW44_00325</name>
</gene>
<sequence>MKKAIAIGATILAGLTLAACGNKTSAGNSDIYKVNVTKVSSRSDGDWSISGNTKAPDNSKVIVTERNNEFRDNAAENDDIEWAKVTNGKFKANVDAIKLTDKTKAGSNIKVYAFAITNYKRDIDDDVPVKVINAFKSKFEPITLTISSKQSKYLKDVDEDSKSIDPDALLSSAESKDSSNSSSDSSTTTEYPHYKSNKNVASAINDDFSNSGVDQLENTHVQYKDPIFYVSIPDDVATGTSGEQKEFCEKIARTIHSYQKRPTGVIYFEDQQGNVVATTKALNNNEVKLK</sequence>
<comment type="caution">
    <text evidence="3">The sequence shown here is derived from an EMBL/GenBank/DDBJ whole genome shotgun (WGS) entry which is preliminary data.</text>
</comment>
<protein>
    <recommendedName>
        <fullName evidence="5">DUF5067 domain-containing protein</fullName>
    </recommendedName>
</protein>